<organism evidence="2 3">
    <name type="scientific">Asprobacillus argus</name>
    <dbReference type="NCBI Taxonomy" id="3076534"/>
    <lineage>
        <taxon>Bacteria</taxon>
        <taxon>Pseudomonadati</taxon>
        <taxon>Bacteroidota</taxon>
        <taxon>Flavobacteriia</taxon>
        <taxon>Flavobacteriales</taxon>
        <taxon>Flavobacteriaceae</taxon>
        <taxon>Asprobacillus</taxon>
    </lineage>
</organism>
<accession>A0ABU3LFU6</accession>
<keyword evidence="1" id="KW-0812">Transmembrane</keyword>
<comment type="caution">
    <text evidence="2">The sequence shown here is derived from an EMBL/GenBank/DDBJ whole genome shotgun (WGS) entry which is preliminary data.</text>
</comment>
<dbReference type="RefSeq" id="WP_349241563.1">
    <property type="nucleotide sequence ID" value="NZ_JAVTTO010000003.1"/>
</dbReference>
<protein>
    <submittedName>
        <fullName evidence="2">Uncharacterized protein</fullName>
    </submittedName>
</protein>
<feature type="transmembrane region" description="Helical" evidence="1">
    <location>
        <begin position="7"/>
        <end position="27"/>
    </location>
</feature>
<proteinExistence type="predicted"/>
<evidence type="ECO:0000256" key="1">
    <source>
        <dbReference type="SAM" id="Phobius"/>
    </source>
</evidence>
<sequence length="95" mass="10727">MGTIKKDILIGILVSIFSTACGIFLYLQYFSKYSFDATVEMIKEGNLYGQVLALAALPNIFVFFIFIKKRQDYRARGVLIASILTALTTFVLKLF</sequence>
<dbReference type="Proteomes" id="UP001257277">
    <property type="component" value="Unassembled WGS sequence"/>
</dbReference>
<dbReference type="EMBL" id="JAVTTO010000003">
    <property type="protein sequence ID" value="MDT7832303.1"/>
    <property type="molecule type" value="Genomic_DNA"/>
</dbReference>
<feature type="transmembrane region" description="Helical" evidence="1">
    <location>
        <begin position="47"/>
        <end position="66"/>
    </location>
</feature>
<evidence type="ECO:0000313" key="2">
    <source>
        <dbReference type="EMBL" id="MDT7832303.1"/>
    </source>
</evidence>
<gene>
    <name evidence="2" type="ORF">RQM59_07920</name>
</gene>
<feature type="transmembrane region" description="Helical" evidence="1">
    <location>
        <begin position="73"/>
        <end position="92"/>
    </location>
</feature>
<keyword evidence="1" id="KW-1133">Transmembrane helix</keyword>
<reference evidence="2 3" key="1">
    <citation type="submission" date="2023-09" db="EMBL/GenBank/DDBJ databases">
        <title>Novel taxa isolated from Blanes Bay.</title>
        <authorList>
            <person name="Rey-Velasco X."/>
            <person name="Lucena T."/>
        </authorList>
    </citation>
    <scope>NUCLEOTIDE SEQUENCE [LARGE SCALE GENOMIC DNA]</scope>
    <source>
        <strain evidence="2 3">S356</strain>
    </source>
</reference>
<name>A0ABU3LFU6_9FLAO</name>
<keyword evidence="3" id="KW-1185">Reference proteome</keyword>
<keyword evidence="1" id="KW-0472">Membrane</keyword>
<dbReference type="PROSITE" id="PS51257">
    <property type="entry name" value="PROKAR_LIPOPROTEIN"/>
    <property type="match status" value="1"/>
</dbReference>
<evidence type="ECO:0000313" key="3">
    <source>
        <dbReference type="Proteomes" id="UP001257277"/>
    </source>
</evidence>